<reference evidence="6" key="1">
    <citation type="submission" date="2017-02" db="UniProtKB">
        <authorList>
            <consortium name="WormBaseParasite"/>
        </authorList>
    </citation>
    <scope>IDENTIFICATION</scope>
</reference>
<dbReference type="EMBL" id="UXUI01009872">
    <property type="protein sequence ID" value="VDD94434.1"/>
    <property type="molecule type" value="Genomic_DNA"/>
</dbReference>
<dbReference type="OrthoDB" id="5975154at2759"/>
<evidence type="ECO:0000256" key="2">
    <source>
        <dbReference type="ARBA" id="ARBA00023136"/>
    </source>
</evidence>
<dbReference type="InterPro" id="IPR006202">
    <property type="entry name" value="Neur_chan_lig-bd"/>
</dbReference>
<sequence>EETRILQEKFNANYDPTIPWNKPALVHTALFINHIEKLDEKQGLMKWHGTLNLVWEDKRLVWDTKAYNITKIVRSKGDLPKLWYPNQLFSDRKEQLINNRNTVFSLKCINNTAFLTAQVKISLKTTCKFNFVDYPNDSQVCSLSLHGSESVETVMLVDALSEHNENGMYGIALKNENRIQTGDFVVSNLTATHLLNGISSQQNTEVSGGDYLVLHFEITFRRQLPQFNLTVALPVTYLIAAFTNLQQCIFWLLLCGFIQGVNFDQMIKILPPDPPFCAKLAALIFSETFVLIFLRILLTYSQQESLTIYLRTNYTNEELFDTSEHIWSQAYFKHICNRQLCVEQRMEYYPFAVLFKQLDHYISEPALRDEILSSICRSDLLSSSFIKTEINKNRIDNSSTLSKISTKNGSGTRKPIIPNTQVCMIVS</sequence>
<reference evidence="4 5" key="2">
    <citation type="submission" date="2018-10" db="EMBL/GenBank/DDBJ databases">
        <authorList>
            <consortium name="Pathogen Informatics"/>
        </authorList>
    </citation>
    <scope>NUCLEOTIDE SEQUENCE [LARGE SCALE GENOMIC DNA]</scope>
</reference>
<keyword evidence="2" id="KW-0472">Membrane</keyword>
<dbReference type="InterPro" id="IPR036734">
    <property type="entry name" value="Neur_chan_lig-bd_sf"/>
</dbReference>
<evidence type="ECO:0000313" key="5">
    <source>
        <dbReference type="Proteomes" id="UP000274131"/>
    </source>
</evidence>
<name>A0A0N4VG91_ENTVE</name>
<dbReference type="SUPFAM" id="SSF63712">
    <property type="entry name" value="Nicotinic receptor ligand binding domain-like"/>
    <property type="match status" value="1"/>
</dbReference>
<dbReference type="PANTHER" id="PTHR18945">
    <property type="entry name" value="NEUROTRANSMITTER GATED ION CHANNEL"/>
    <property type="match status" value="1"/>
</dbReference>
<keyword evidence="5" id="KW-1185">Reference proteome</keyword>
<accession>A0A0N4VG91</accession>
<evidence type="ECO:0000313" key="4">
    <source>
        <dbReference type="EMBL" id="VDD94434.1"/>
    </source>
</evidence>
<organism evidence="6">
    <name type="scientific">Enterobius vermicularis</name>
    <name type="common">Human pinworm</name>
    <dbReference type="NCBI Taxonomy" id="51028"/>
    <lineage>
        <taxon>Eukaryota</taxon>
        <taxon>Metazoa</taxon>
        <taxon>Ecdysozoa</taxon>
        <taxon>Nematoda</taxon>
        <taxon>Chromadorea</taxon>
        <taxon>Rhabditida</taxon>
        <taxon>Spirurina</taxon>
        <taxon>Oxyuridomorpha</taxon>
        <taxon>Oxyuroidea</taxon>
        <taxon>Oxyuridae</taxon>
        <taxon>Enterobius</taxon>
    </lineage>
</organism>
<dbReference type="InterPro" id="IPR006201">
    <property type="entry name" value="Neur_channel"/>
</dbReference>
<dbReference type="Proteomes" id="UP000274131">
    <property type="component" value="Unassembled WGS sequence"/>
</dbReference>
<proteinExistence type="predicted"/>
<dbReference type="GO" id="GO:0016020">
    <property type="term" value="C:membrane"/>
    <property type="evidence" value="ECO:0007669"/>
    <property type="project" value="UniProtKB-SubCell"/>
</dbReference>
<gene>
    <name evidence="4" type="ORF">EVEC_LOCUS9185</name>
</gene>
<dbReference type="GO" id="GO:0004888">
    <property type="term" value="F:transmembrane signaling receptor activity"/>
    <property type="evidence" value="ECO:0007669"/>
    <property type="project" value="InterPro"/>
</dbReference>
<dbReference type="Gene3D" id="2.70.170.10">
    <property type="entry name" value="Neurotransmitter-gated ion-channel ligand-binding domain"/>
    <property type="match status" value="1"/>
</dbReference>
<evidence type="ECO:0000256" key="1">
    <source>
        <dbReference type="ARBA" id="ARBA00004141"/>
    </source>
</evidence>
<dbReference type="WBParaSite" id="EVEC_0000978801-mRNA-1">
    <property type="protein sequence ID" value="EVEC_0000978801-mRNA-1"/>
    <property type="gene ID" value="EVEC_0000978801"/>
</dbReference>
<dbReference type="AlphaFoldDB" id="A0A0N4VG91"/>
<evidence type="ECO:0000259" key="3">
    <source>
        <dbReference type="Pfam" id="PF02931"/>
    </source>
</evidence>
<protein>
    <submittedName>
        <fullName evidence="6">Neur_chan_LBD domain-containing protein</fullName>
    </submittedName>
</protein>
<evidence type="ECO:0000313" key="6">
    <source>
        <dbReference type="WBParaSite" id="EVEC_0000978801-mRNA-1"/>
    </source>
</evidence>
<feature type="domain" description="Neurotransmitter-gated ion-channel ligand-binding" evidence="3">
    <location>
        <begin position="6"/>
        <end position="223"/>
    </location>
</feature>
<dbReference type="InterPro" id="IPR018000">
    <property type="entry name" value="Neurotransmitter_ion_chnl_CS"/>
</dbReference>
<dbReference type="STRING" id="51028.A0A0N4VG91"/>
<comment type="subcellular location">
    <subcellularLocation>
        <location evidence="1">Membrane</location>
        <topology evidence="1">Multi-pass membrane protein</topology>
    </subcellularLocation>
</comment>
<dbReference type="PROSITE" id="PS00236">
    <property type="entry name" value="NEUROTR_ION_CHANNEL"/>
    <property type="match status" value="1"/>
</dbReference>
<dbReference type="Pfam" id="PF02931">
    <property type="entry name" value="Neur_chan_LBD"/>
    <property type="match status" value="1"/>
</dbReference>
<dbReference type="GO" id="GO:0005230">
    <property type="term" value="F:extracellular ligand-gated monoatomic ion channel activity"/>
    <property type="evidence" value="ECO:0007669"/>
    <property type="project" value="InterPro"/>
</dbReference>